<dbReference type="Gene3D" id="2.80.10.50">
    <property type="match status" value="2"/>
</dbReference>
<feature type="transmembrane region" description="Helical" evidence="16">
    <location>
        <begin position="5019"/>
        <end position="5042"/>
    </location>
</feature>
<dbReference type="InterPro" id="IPR035761">
    <property type="entry name" value="SPRY1_RyR"/>
</dbReference>
<evidence type="ECO:0000256" key="2">
    <source>
        <dbReference type="ARBA" id="ARBA00022448"/>
    </source>
</evidence>
<dbReference type="GO" id="GO:0014808">
    <property type="term" value="P:release of sequestered calcium ion into cytosol by sarcoplasmic reticulum"/>
    <property type="evidence" value="ECO:0007669"/>
    <property type="project" value="TreeGrafter"/>
</dbReference>
<dbReference type="InterPro" id="IPR013662">
    <property type="entry name" value="RIH_assoc-dom"/>
</dbReference>
<dbReference type="InterPro" id="IPR011992">
    <property type="entry name" value="EF-hand-dom_pair"/>
</dbReference>
<dbReference type="FunFam" id="2.80.10.50:FF:000021">
    <property type="entry name" value="Ryanodine receptor, isoform F"/>
    <property type="match status" value="1"/>
</dbReference>
<dbReference type="InterPro" id="IPR035762">
    <property type="entry name" value="SPRY3_RyR"/>
</dbReference>
<dbReference type="InterPro" id="IPR009460">
    <property type="entry name" value="Ryanrecept_TM4-6"/>
</dbReference>
<dbReference type="Pfam" id="PF02815">
    <property type="entry name" value="MIR"/>
    <property type="match status" value="1"/>
</dbReference>
<dbReference type="FunFam" id="1.10.238.10:FF:000132">
    <property type="entry name" value="Ryanodine receptor 44F"/>
    <property type="match status" value="1"/>
</dbReference>
<dbReference type="InterPro" id="IPR013320">
    <property type="entry name" value="ConA-like_dom_sf"/>
</dbReference>
<dbReference type="SMART" id="SM00449">
    <property type="entry name" value="SPRY"/>
    <property type="match status" value="3"/>
</dbReference>
<feature type="region of interest" description="Disordered" evidence="15">
    <location>
        <begin position="424"/>
        <end position="444"/>
    </location>
</feature>
<dbReference type="Pfam" id="PF08454">
    <property type="entry name" value="RIH_assoc"/>
    <property type="match status" value="1"/>
</dbReference>
<feature type="region of interest" description="Disordered" evidence="15">
    <location>
        <begin position="2940"/>
        <end position="2966"/>
    </location>
</feature>
<dbReference type="SUPFAM" id="SSF49899">
    <property type="entry name" value="Concanavalin A-like lectins/glucanases"/>
    <property type="match status" value="3"/>
</dbReference>
<dbReference type="GO" id="GO:0034704">
    <property type="term" value="C:calcium channel complex"/>
    <property type="evidence" value="ECO:0007669"/>
    <property type="project" value="TreeGrafter"/>
</dbReference>
<comment type="subcellular location">
    <subcellularLocation>
        <location evidence="1">Sarcoplasmic reticulum membrane</location>
        <topology evidence="1">Multi-pass membrane protein</topology>
    </subcellularLocation>
</comment>
<dbReference type="FunFam" id="1.10.490.160:FF:000003">
    <property type="entry name" value="Ryanodine receptor, isoform E"/>
    <property type="match status" value="1"/>
</dbReference>
<feature type="region of interest" description="Disordered" evidence="15">
    <location>
        <begin position="1372"/>
        <end position="1487"/>
    </location>
</feature>
<dbReference type="GO" id="GO:0006874">
    <property type="term" value="P:intracellular calcium ion homeostasis"/>
    <property type="evidence" value="ECO:0007669"/>
    <property type="project" value="InterPro"/>
</dbReference>
<dbReference type="Pfam" id="PF00520">
    <property type="entry name" value="Ion_trans"/>
    <property type="match status" value="1"/>
</dbReference>
<evidence type="ECO:0000256" key="7">
    <source>
        <dbReference type="ARBA" id="ARBA00022837"/>
    </source>
</evidence>
<protein>
    <submittedName>
        <fullName evidence="19">Ryanodine receptor-like protein</fullName>
    </submittedName>
</protein>
<dbReference type="Pfam" id="PF21119">
    <property type="entry name" value="RYDR_Jsol"/>
    <property type="match status" value="1"/>
</dbReference>
<dbReference type="CDD" id="cd12877">
    <property type="entry name" value="SPRY1_RyR"/>
    <property type="match status" value="1"/>
</dbReference>
<feature type="transmembrane region" description="Helical" evidence="16">
    <location>
        <begin position="4664"/>
        <end position="4685"/>
    </location>
</feature>
<sequence>MVCLQSTATGTRICLAAEGFGNRHCFLENIADKNFPTELASCVFVIEQALSVRALQEMVTAESQGEAEGGSTGKSSGGSRTLLYGHAVLLRHGHSKMYLACLSSGGTSSDKLAFDVGLQEHSQGEACWWTVHPASKQRSEGEKVRVGDEIILVSVATERYLHTAKESEKSIVDASFKLTHWSVAPFGTGLSRTKNVGFVFGGDVLRFYHGGDECLTIPANWSDAPGQNLVIYEGGAVMSQARSLWRLELIRTKWAGGFINWGYPLRIHHITTGRYLGANENHEIILISREMATVAETAFYLRQNKDDKKIILDEKEEEVIGSPLIKYGDTSFFLQHIETGFWLSYKSYETKKRGVGRVEEKQAILSEEGKMDDGLEFSRSQEEEAKTARVIRKCGIMFNKFIRVLDSLHETRFCHIQRQGSSRSVGGGGVSGGSTINVHSPSMRPMMTQSDQEEMVMCLEDLIAYFAQPEEDIDHEEKQNKLKALRNRQDLFQEEGILNLILETIDKINLITTQGLLGILLGGESSSTWDAISAYLYQLLAAIIKGNHTNCAQFAQAHRLDWLFSRLSSQSTGEGSGMLDVLHCVLTDSPEALNMMKDNHIRVIVSLLEKHGRDPKVLDVLCSLCVGNGVAVRSSQNNICDNLCENLLLQTRLVDHVTSMRPNIYVGKVERSAMYRRWYYELTIDHIESVTHLRPHFRVGWANTVGYVPYPGGGFKWGGNGVGDDLFSYGFDGCSFWTGGRSNQVRSVADDENFLRKNDVVGCILDLNIPLITFTVNGIPVRGCFKGFNTDGMFYPVISFSAKYSCRFLFGGDHGRLKFGPPHGHSAYHEALLPGQYLQVEPCFQFGELSKNILLGPALELTAEAAFVPHPVDTSGITLPHYIENIRDKLAENIHEVWAMNKIEGNWTYGEVRDNVNMKHPCLTSFERLPASEKKYDIALALQTLKTIVALGYRISMDKPPGRIKMVRLPNDPYLQSNGYKPAPLDLSQIELTPKMEELVELLAENTHNVWASERISQNWTYGLSEDYGDRRNPHLVPYRYVDEVIKQTNRETAAQTVKTLLAYGYVLEAPTGEASEIDALLGRETKTKYDFRSFRAEKTYAITSGKWYFEVEILSNGPIKVGWATLEFKPNFELGNDDYSWAFDCNGSRKFHAGNSEAFGKTINIGDIVGCMLDIDDKTISYSLNGELLLDAGGGEMAFTDINGGDTGFVPALTLGIGQKVRLILGQDVNALKCFTTCGLQEGYQPFCVNMNRNMTFWYNKDEPVFVNVEDCASHIEITRAPGGSDTPPVIKITHKLFETQEKASWEFLRLSLPVITNNELIDDNIKQMKWEEIRQRQKRMEIEQAVLRHPAKLEQHMLDSGFSLSDVKELQRAYSEDGGEEVESPQPRPGSPWATGVGPRKQPSLTKTKSFDNTLTVPSITEAQQRMRETGGGLAAKRSTSVEALDRQKDQEDGRKKRGKSPFKLFGRKEHHPTSKTTRTQEVEPPTISVLAGSTAQLVPPAVPERPSNLRPRERSPAPMLARRGSRVPIPDSLPDEASDLLDPSCLDLVDEYFYGVRIFPGQDPSHVYCGWVISNFKCYEKTFDSSKVRKVTLQVWGEDGHLAEYCDRQNCYMLNAGKLYSDVNEKEESGGRSNQGMFVGCHVDVATGTLTFTADGKATRYRFRLEPGTQLFPAVFFEATTKECIQFELGRTPTTLPLSAAILKSTSKHLTPQCPPRLKVQSLQPYQWARVPNVSLKPHALKLSDIRGWSMLVDDPVSMLALYIPEEDRCLDILELIENEKLLVFHAETLRLYGALCFQGNTRAAHMICINVDEKQLMYAIKSEYMSGLLRTGFADLLISLHLESFAYARSLNQHEFIVPLGKELKELYNENSNIGNSISTLLCASIRPMMKQSQKLEKVESVKGLSSPYFPLDLLKQFVMEAFDDAVKKSNRPMRDPIGGSNTNLFVPIIKLLDKLLLIDCIDDSDLEWLLKLIDFEIFDPDYNPENEIKVKGLMDMSIDEGVKLELCYLLHHLYDLQLRHRVESVIAFSDQYVGDLQTDQLRRYLSVKQEDLPAALAAKKTREFRCAPKEQMRIILGFKNFEEDQMENCPITEDMRNLLFSFHGDLMRKVKIDNENEGEEETTNMKADDEKKSWSKKLMTFIKKVKAASERGSQQENFYPISKEEIFRKKVVSTVIKWAEEYEIENRELIRQMFYLLLRSYNGVGEIMAALENTYVHSPTSKEDVSGLLEHLGIIRSLLPVQMSTEEEEIVRATLWTLVMNRVFFQHPDLIQILRAHENVMHIMTNTLSRRAQKESSGSEAAGTQQTTSPATQTNQNQEPATGQEQSQHMATGDTSAMVVACCRFLCYFCRSSSRNQKAMFQHLNFLLENSNILLSRPSLRGSTPLDVASSSVMENPELALALRENYLEKIAVYLSRCGLQSNQELLDQGYPDIGWDPVGGERFLDFFRTCVWVNGESVEENANLVIRLLIRRPECLGPALRGEGEGLLQAIKDSITMSDNISAEREAKIQRGEITNVEEDEDYIDMGAAVLSFYCGLVDLLGRCAPEATTIALGKNECIRARAILRSLVPMEDLEGVLALRFALKEPSQVDSSKDLPSCFLPQHKQSIVLFLERVYGIDNQETFFRLLEDAFLPDLRAATMLERNNGSDSEMVLALNRYLGNAVLPLLIKYSNYFGDADNWASLMDATLHTVYRLSKVKVLTKGQRECVSDFLVALTHEMQPSMLLGLLRKLTVDVSVLSEYSSVALRLLTLHYDRCSKYYGQGGQGGYGTASEEERKLTMLLFSNIFDSLAKMEYDPDLFSKALPCLTAIACALPPDYSLTTSSDDSLLKSGPTDGPYLPNPVDISSISLSADLLNIVQKFSEHYHDAWASRKFENGWTYGEPWSYERKIHPRLKPYHRLTDYERSRYKEPIADVIKTLLALGWKLEQTDQSQVLTSRSNSRQDSRQGAISDYNPQPVDMSSLTLSRELQTMAERLAENAHEIWAKQTLSSVGGALHPQMVPYDLLTDKEKKKNRERSQELLKFLQYEGFRVYKTDDSYSNPSEKRIDRSGGKAGNEEVGEGERERGHSEMRFASSLLTRLLQYLETATISLKLLKPSANFSRRSSFRQTSRDIKFFSKVVLPLVEKLFSAHRTFFLTSSQLSAGSSTIAGGATAKEKEMIASLFCQLSELLRTRFSVMSPDAKLCVRCLQVLIRATDARTVVKNSPDFVKTVWLTFFNHCADDLANCVSNLQNSKFSHIRGTTMKTSSSLNYIQLVLIPVLTALFDHLASNDFGADLLVNDIQVACYKILHSLGTLGTSNLTLDRKFIKAELDFHRPSIGNCLGAFAATFPVAFLEPHLNKNNKNCIHSKSQEYSLEAQAVMQELEASMPTLDDLMSKFEKYVENEVKYSKEPQIVDVTLLMLCAYLPFWWNQGVENTGASSENIVTMVTSDHLNRMLKSILTLVKNTVGHPGHPWMVTLAAHAGMIIINSSEELLKDPILPLAQKIRQTAEKVYHREDVLKGFLKSQSDETSELETQLQEEYALLVRDIYAFYPLLIKYVDIQRSHWLKNNVPEAEELYHCIASIFNVWSKSQYFRKEEQNFISANEIDNMALIMPSTGRSGRPVITKGDGQVGGVSKVKKKKRDGKRDREKELASSLMVSALKRLLPVGLNLFAGREQELVQFAKDRILKKENESIIFDTVRLRLNLPDKIDPSDAMSWQHYLYSKLGKSEDTSITGKEIVAQQQQQQQHLKPEDREKQQELLVHRIIDMAKVLFGLHMAKKPQARKGAWFSVISNHRKRVVIACLSSPPLYTIKRHRAMNLFLRIYNELWLDEENVGQERLIEDLTQSFEEHEQKKGTEEAEEQKPDPLIQLVTTLSRKATTEHGAAMKEDTLFMEFAYIFSQSCGGAEEEEEEGGEEEEASIHEQELEKQKLLFQQARLADRGVAEMVLLYISACKGIQSPMAIKTLKLGISILRGGNSDVQKRMITHLKEKKDVGFFTSIAGLMNSCSVLDLDAFERNQKAEGLGVGSEGTAGEKNMHDADFTCVLFRFIQLLCEGHNLDFQNYLRTQAGNTTTVNVIIITVDYLLRLQESMMDFYWHYSSKEIIDPSGKENFCKAITVAKQVFSTLTESIQGPCQGNQQALAHSRLWDAVGGFFFLFAHMQDKLSKNASQLDLLIELLDLQKEMVVMMLSMLEGNVVNGTIGRQMVDTLVESAANVEIILKFFDMFLKLKQLTSSSSFQEIDKKQIGWVTAKDFKKAMEQQKIYSAEEIDYLMSCCEPNHDGLIDYIEFTERFHGPAKEIGFNLAVLLTNLSEHMPSDPRLQRFLEIASSVLTYFEPYLGRIEIMGSAKRVERVYFEIKESSINQWEKPQIKESKRAFFYSVVTEGGDKEKLELFVDFCEDAIFEMQHAAMISMDKEEEPTSSREYPFLGEEEKPPSILDPLWKLLGVIWNKFKKILSLMTPTNIKKQLTLIKEQTPGELALGLIKLILNSFVFGGSFTYSVTSYILRFILRLMTGEPITGSVVEEEEEPTKALVHISPFSIPEYASPPPSVLAIEAPPIPATTEEITPTSNGVTHIPGEQTKEVPSDAEKVLETSKVASEQIEETKTIPAQEVKSIKKEEEKLTPDSVPEEVEEEMGEQSKAEQPVPILSSFSISDYAHRFICFLARNFYTMKYIALMIAFIINFILLFYKVTESVTNGEDSTESIGSGSGSGSGSGELFDSGSEAVNDILGSGDGEEGDEDKVEEWIAIEAKLFYLIPILRMLAIIHACFSFCMLIGYYYLKLPLAIFKREKEIARSMEFEGLYIAEPAGEDNIKAHWDKLVISTHSFPGNYWDKFVKKKVREKYSEQYDYDQISNLLGMDKGFVAEKEESKSWFSTLTNVDWKYQIWKAGVTITDNSFLYNLWYFSFSLLGNFNYFFFAAHLLDIAVGFKTLRTILQSVTHNGKQLVLTVMFLTIMVYIYTVIAFNFFRKFYVSGEDDEADKKCNSMLTCFIFNIYQGVRAGGGIGDVIEPPDGDDYEVYRIIFDITFFFFIIVILLAIIQGLIIDAFGELRDQLQSVVDDMEANCFICGIGKDYFDKIPHGFETHVMKEHNLANYLFFLMHLINKPDTDYTGQETYVWELYQKRCWDFFPVGECFRKQYEEELSGAA</sequence>
<evidence type="ECO:0000256" key="14">
    <source>
        <dbReference type="SAM" id="Coils"/>
    </source>
</evidence>
<dbReference type="FunFam" id="2.60.120.920:FF:000002">
    <property type="entry name" value="ryanodine receptor isoform X2"/>
    <property type="match status" value="1"/>
</dbReference>
<keyword evidence="11 16" id="KW-0472">Membrane</keyword>
<dbReference type="InterPro" id="IPR016024">
    <property type="entry name" value="ARM-type_fold"/>
</dbReference>
<dbReference type="FunFam" id="1.10.287.70:FF:000017">
    <property type="entry name" value="ryanodine receptor isoform X2"/>
    <property type="match status" value="1"/>
</dbReference>
<dbReference type="STRING" id="1965070.A0A3S3QRZ4"/>
<dbReference type="InterPro" id="IPR016093">
    <property type="entry name" value="MIR_motif"/>
</dbReference>
<evidence type="ECO:0000256" key="16">
    <source>
        <dbReference type="SAM" id="Phobius"/>
    </source>
</evidence>
<dbReference type="GO" id="GO:0030018">
    <property type="term" value="C:Z disc"/>
    <property type="evidence" value="ECO:0007669"/>
    <property type="project" value="TreeGrafter"/>
</dbReference>
<dbReference type="PROSITE" id="PS50919">
    <property type="entry name" value="MIR"/>
    <property type="match status" value="1"/>
</dbReference>
<dbReference type="InterPro" id="IPR003032">
    <property type="entry name" value="Ryanodine_rcpt"/>
</dbReference>
<keyword evidence="9 16" id="KW-1133">Transmembrane helix</keyword>
<dbReference type="GO" id="GO:0005219">
    <property type="term" value="F:ryanodine-sensitive calcium-release channel activity"/>
    <property type="evidence" value="ECO:0007669"/>
    <property type="project" value="InterPro"/>
</dbReference>
<feature type="domain" description="B30.2/SPRY" evidence="17">
    <location>
        <begin position="591"/>
        <end position="815"/>
    </location>
</feature>
<dbReference type="Gene3D" id="2.60.120.920">
    <property type="match status" value="3"/>
</dbReference>
<keyword evidence="7" id="KW-0106">Calcium</keyword>
<dbReference type="GO" id="GO:0006941">
    <property type="term" value="P:striated muscle contraction"/>
    <property type="evidence" value="ECO:0007669"/>
    <property type="project" value="TreeGrafter"/>
</dbReference>
<dbReference type="Pfam" id="PF08709">
    <property type="entry name" value="Ins145_P3_rec"/>
    <property type="match status" value="1"/>
</dbReference>
<dbReference type="FunFam" id="2.80.10.50:FF:000022">
    <property type="entry name" value="Ryanodine receptor, isoform E"/>
    <property type="match status" value="1"/>
</dbReference>
<evidence type="ECO:0000313" key="19">
    <source>
        <dbReference type="EMBL" id="RWS13062.1"/>
    </source>
</evidence>
<dbReference type="InterPro" id="IPR036300">
    <property type="entry name" value="MIR_dom_sf"/>
</dbReference>
<dbReference type="EMBL" id="NCKU01001111">
    <property type="protein sequence ID" value="RWS13062.1"/>
    <property type="molecule type" value="Genomic_DNA"/>
</dbReference>
<feature type="compositionally biased region" description="Polar residues" evidence="15">
    <location>
        <begin position="2940"/>
        <end position="2955"/>
    </location>
</feature>
<keyword evidence="6" id="KW-0677">Repeat</keyword>
<dbReference type="InterPro" id="IPR000699">
    <property type="entry name" value="RIH_dom"/>
</dbReference>
<dbReference type="PANTHER" id="PTHR46399:SF8">
    <property type="entry name" value="B30.2_SPRY DOMAIN-CONTAINING PROTEIN"/>
    <property type="match status" value="1"/>
</dbReference>
<dbReference type="InterPro" id="IPR001870">
    <property type="entry name" value="B30.2/SPRY"/>
</dbReference>
<keyword evidence="10" id="KW-0406">Ion transport</keyword>
<evidence type="ECO:0000256" key="6">
    <source>
        <dbReference type="ARBA" id="ARBA00022737"/>
    </source>
</evidence>
<keyword evidence="4" id="KW-0107">Calcium channel</keyword>
<feature type="domain" description="B30.2/SPRY" evidence="17">
    <location>
        <begin position="1029"/>
        <end position="1231"/>
    </location>
</feature>
<dbReference type="Pfam" id="PF06459">
    <property type="entry name" value="RR_TM4-6"/>
    <property type="match status" value="1"/>
</dbReference>
<dbReference type="Pfam" id="PF00622">
    <property type="entry name" value="SPRY"/>
    <property type="match status" value="3"/>
</dbReference>
<dbReference type="PANTHER" id="PTHR46399">
    <property type="entry name" value="B30.2/SPRY DOMAIN-CONTAINING PROTEIN"/>
    <property type="match status" value="1"/>
</dbReference>
<reference evidence="19 20" key="1">
    <citation type="journal article" date="2018" name="Gigascience">
        <title>Genomes of trombidid mites reveal novel predicted allergens and laterally-transferred genes associated with secondary metabolism.</title>
        <authorList>
            <person name="Dong X."/>
            <person name="Chaisiri K."/>
            <person name="Xia D."/>
            <person name="Armstrong S.D."/>
            <person name="Fang Y."/>
            <person name="Donnelly M.J."/>
            <person name="Kadowaki T."/>
            <person name="McGarry J.W."/>
            <person name="Darby A.C."/>
            <person name="Makepeace B.L."/>
        </authorList>
    </citation>
    <scope>NUCLEOTIDE SEQUENCE [LARGE SCALE GENOMIC DNA]</scope>
    <source>
        <strain evidence="19">UoL-WK</strain>
    </source>
</reference>
<dbReference type="Gene3D" id="1.10.287.70">
    <property type="match status" value="1"/>
</dbReference>
<feature type="region of interest" description="Disordered" evidence="15">
    <location>
        <begin position="4559"/>
        <end position="4579"/>
    </location>
</feature>
<comment type="caution">
    <text evidence="19">The sequence shown here is derived from an EMBL/GenBank/DDBJ whole genome shotgun (WGS) entry which is preliminary data.</text>
</comment>
<dbReference type="Gene3D" id="6.20.350.10">
    <property type="match status" value="1"/>
</dbReference>
<dbReference type="OrthoDB" id="10048651at2759"/>
<dbReference type="Gene3D" id="1.10.238.10">
    <property type="entry name" value="EF-hand"/>
    <property type="match status" value="1"/>
</dbReference>
<dbReference type="Pfam" id="PF02026">
    <property type="entry name" value="RyR"/>
    <property type="match status" value="4"/>
</dbReference>
<dbReference type="InterPro" id="IPR005821">
    <property type="entry name" value="Ion_trans_dom"/>
</dbReference>
<gene>
    <name evidence="19" type="ORF">B4U79_08199</name>
</gene>
<dbReference type="SUPFAM" id="SSF48371">
    <property type="entry name" value="ARM repeat"/>
    <property type="match status" value="1"/>
</dbReference>
<dbReference type="InterPro" id="IPR013333">
    <property type="entry name" value="Ryan_recept"/>
</dbReference>
<keyword evidence="5 16" id="KW-0812">Transmembrane</keyword>
<feature type="domain" description="B30.2/SPRY" evidence="17">
    <location>
        <begin position="1490"/>
        <end position="1697"/>
    </location>
</feature>
<keyword evidence="8" id="KW-0703">Sarcoplasmic reticulum</keyword>
<dbReference type="CDD" id="cd12879">
    <property type="entry name" value="SPRY3_RyR"/>
    <property type="match status" value="1"/>
</dbReference>
<feature type="domain" description="MIR" evidence="18">
    <location>
        <begin position="79"/>
        <end position="134"/>
    </location>
</feature>
<dbReference type="SUPFAM" id="SSF82109">
    <property type="entry name" value="MIR domain"/>
    <property type="match status" value="2"/>
</dbReference>
<evidence type="ECO:0000256" key="15">
    <source>
        <dbReference type="SAM" id="MobiDB-lite"/>
    </source>
</evidence>
<keyword evidence="14" id="KW-0175">Coiled coil</keyword>
<name>A0A3S3QRZ4_9ACAR</name>
<dbReference type="CDD" id="cd23278">
    <property type="entry name" value="beta-trefoil_MIR_RyR"/>
    <property type="match status" value="1"/>
</dbReference>
<evidence type="ECO:0000256" key="11">
    <source>
        <dbReference type="ARBA" id="ARBA00023136"/>
    </source>
</evidence>
<keyword evidence="13" id="KW-0407">Ion channel</keyword>
<evidence type="ECO:0000259" key="17">
    <source>
        <dbReference type="PROSITE" id="PS50188"/>
    </source>
</evidence>
<keyword evidence="19" id="KW-0675">Receptor</keyword>
<dbReference type="Gene3D" id="1.25.10.30">
    <property type="entry name" value="IP3 receptor type 1 binding core, RIH domain"/>
    <property type="match status" value="1"/>
</dbReference>
<dbReference type="Proteomes" id="UP000285301">
    <property type="component" value="Unassembled WGS sequence"/>
</dbReference>
<keyword evidence="12" id="KW-1071">Ligand-gated ion channel</keyword>
<feature type="region of interest" description="Disordered" evidence="15">
    <location>
        <begin position="3613"/>
        <end position="3640"/>
    </location>
</feature>
<evidence type="ECO:0000256" key="9">
    <source>
        <dbReference type="ARBA" id="ARBA00022989"/>
    </source>
</evidence>
<dbReference type="PRINTS" id="PR00795">
    <property type="entry name" value="RYANODINER"/>
</dbReference>
<evidence type="ECO:0000256" key="8">
    <source>
        <dbReference type="ARBA" id="ARBA00022951"/>
    </source>
</evidence>
<accession>A0A3S3QRZ4</accession>
<feature type="transmembrane region" description="Helical" evidence="16">
    <location>
        <begin position="4943"/>
        <end position="4965"/>
    </location>
</feature>
<dbReference type="InterPro" id="IPR043136">
    <property type="entry name" value="B30.2/SPRY_sf"/>
</dbReference>
<organism evidence="19 20">
    <name type="scientific">Dinothrombium tinctorium</name>
    <dbReference type="NCBI Taxonomy" id="1965070"/>
    <lineage>
        <taxon>Eukaryota</taxon>
        <taxon>Metazoa</taxon>
        <taxon>Ecdysozoa</taxon>
        <taxon>Arthropoda</taxon>
        <taxon>Chelicerata</taxon>
        <taxon>Arachnida</taxon>
        <taxon>Acari</taxon>
        <taxon>Acariformes</taxon>
        <taxon>Trombidiformes</taxon>
        <taxon>Prostigmata</taxon>
        <taxon>Anystina</taxon>
        <taxon>Parasitengona</taxon>
        <taxon>Trombidioidea</taxon>
        <taxon>Trombidiidae</taxon>
        <taxon>Dinothrombium</taxon>
    </lineage>
</organism>
<feature type="compositionally biased region" description="Basic and acidic residues" evidence="15">
    <location>
        <begin position="3043"/>
        <end position="3058"/>
    </location>
</feature>
<dbReference type="GO" id="GO:0042383">
    <property type="term" value="C:sarcolemma"/>
    <property type="evidence" value="ECO:0007669"/>
    <property type="project" value="TreeGrafter"/>
</dbReference>
<keyword evidence="20" id="KW-1185">Reference proteome</keyword>
<dbReference type="InterPro" id="IPR014821">
    <property type="entry name" value="Ins145_P3_rcpt"/>
</dbReference>
<dbReference type="InterPro" id="IPR015925">
    <property type="entry name" value="Ryanodine_IP3_receptor"/>
</dbReference>
<feature type="region of interest" description="Disordered" evidence="15">
    <location>
        <begin position="1502"/>
        <end position="1537"/>
    </location>
</feature>
<feature type="transmembrane region" description="Helical" evidence="16">
    <location>
        <begin position="4755"/>
        <end position="4777"/>
    </location>
</feature>
<feature type="compositionally biased region" description="Basic and acidic residues" evidence="15">
    <location>
        <begin position="1446"/>
        <end position="1457"/>
    </location>
</feature>
<keyword evidence="2" id="KW-0813">Transport</keyword>
<feature type="coiled-coil region" evidence="14">
    <location>
        <begin position="3826"/>
        <end position="3853"/>
    </location>
</feature>
<feature type="compositionally biased region" description="Polar residues" evidence="15">
    <location>
        <begin position="1405"/>
        <end position="1426"/>
    </location>
</feature>
<feature type="region of interest" description="Disordered" evidence="15">
    <location>
        <begin position="4611"/>
        <end position="4639"/>
    </location>
</feature>
<dbReference type="InterPro" id="IPR048581">
    <property type="entry name" value="RYDR_Jsol"/>
</dbReference>
<evidence type="ECO:0000256" key="12">
    <source>
        <dbReference type="ARBA" id="ARBA00023286"/>
    </source>
</evidence>
<evidence type="ECO:0000256" key="1">
    <source>
        <dbReference type="ARBA" id="ARBA00004326"/>
    </source>
</evidence>
<keyword evidence="3" id="KW-0109">Calcium transport</keyword>
<dbReference type="SUPFAM" id="SSF47473">
    <property type="entry name" value="EF-hand"/>
    <property type="match status" value="1"/>
</dbReference>
<evidence type="ECO:0000256" key="10">
    <source>
        <dbReference type="ARBA" id="ARBA00023065"/>
    </source>
</evidence>
<dbReference type="SMART" id="SM00472">
    <property type="entry name" value="MIR"/>
    <property type="match status" value="4"/>
</dbReference>
<evidence type="ECO:0000256" key="4">
    <source>
        <dbReference type="ARBA" id="ARBA00022673"/>
    </source>
</evidence>
<dbReference type="PROSITE" id="PS50188">
    <property type="entry name" value="B302_SPRY"/>
    <property type="match status" value="3"/>
</dbReference>
<evidence type="ECO:0000256" key="5">
    <source>
        <dbReference type="ARBA" id="ARBA00022692"/>
    </source>
</evidence>
<dbReference type="Gene3D" id="1.10.490.160">
    <property type="match status" value="2"/>
</dbReference>
<feature type="transmembrane region" description="Helical" evidence="16">
    <location>
        <begin position="4899"/>
        <end position="4922"/>
    </location>
</feature>
<dbReference type="GO" id="GO:0005790">
    <property type="term" value="C:smooth endoplasmic reticulum"/>
    <property type="evidence" value="ECO:0007669"/>
    <property type="project" value="TreeGrafter"/>
</dbReference>
<dbReference type="InterPro" id="IPR003877">
    <property type="entry name" value="SPRY_dom"/>
</dbReference>
<dbReference type="Pfam" id="PF01365">
    <property type="entry name" value="RYDR_ITPR"/>
    <property type="match status" value="2"/>
</dbReference>
<dbReference type="GO" id="GO:0033017">
    <property type="term" value="C:sarcoplasmic reticulum membrane"/>
    <property type="evidence" value="ECO:0007669"/>
    <property type="project" value="UniProtKB-SubCell"/>
</dbReference>
<evidence type="ECO:0000259" key="18">
    <source>
        <dbReference type="PROSITE" id="PS50919"/>
    </source>
</evidence>
<feature type="compositionally biased region" description="Acidic residues" evidence="15">
    <location>
        <begin position="4623"/>
        <end position="4632"/>
    </location>
</feature>
<evidence type="ECO:0000256" key="3">
    <source>
        <dbReference type="ARBA" id="ARBA00022568"/>
    </source>
</evidence>
<evidence type="ECO:0000313" key="20">
    <source>
        <dbReference type="Proteomes" id="UP000285301"/>
    </source>
</evidence>
<evidence type="ECO:0000256" key="13">
    <source>
        <dbReference type="ARBA" id="ARBA00023303"/>
    </source>
</evidence>
<feature type="region of interest" description="Disordered" evidence="15">
    <location>
        <begin position="3043"/>
        <end position="3074"/>
    </location>
</feature>
<feature type="region of interest" description="Disordered" evidence="15">
    <location>
        <begin position="2294"/>
        <end position="2335"/>
    </location>
</feature>
<proteinExistence type="predicted"/>